<dbReference type="PRINTS" id="PR00598">
    <property type="entry name" value="HTHMARR"/>
</dbReference>
<dbReference type="PANTHER" id="PTHR33164">
    <property type="entry name" value="TRANSCRIPTIONAL REGULATOR, MARR FAMILY"/>
    <property type="match status" value="1"/>
</dbReference>
<protein>
    <submittedName>
        <fullName evidence="3">MarR family transcriptional regulator</fullName>
    </submittedName>
</protein>
<evidence type="ECO:0000313" key="3">
    <source>
        <dbReference type="EMBL" id="MEJ5944288.1"/>
    </source>
</evidence>
<feature type="region of interest" description="Disordered" evidence="1">
    <location>
        <begin position="1"/>
        <end position="29"/>
    </location>
</feature>
<proteinExistence type="predicted"/>
<sequence>MPTAPAASSVAPDAGTPGEAGGGGARWLDPREQGVWRSYLEGTQRLWEHLGDVLDERGDLPLQEYEVLVRLQESPGSCLRMSDLAHALVHSRSRLTHTVGRMEAKGLVERRASPDDGRGVLCVLADEGRAALERNAPLHVASVRAALFDLLEPEELEVLGRALEKVAAHLRS</sequence>
<keyword evidence="4" id="KW-1185">Reference proteome</keyword>
<dbReference type="Gene3D" id="1.10.10.10">
    <property type="entry name" value="Winged helix-like DNA-binding domain superfamily/Winged helix DNA-binding domain"/>
    <property type="match status" value="1"/>
</dbReference>
<dbReference type="InterPro" id="IPR000835">
    <property type="entry name" value="HTH_MarR-typ"/>
</dbReference>
<dbReference type="Pfam" id="PF12802">
    <property type="entry name" value="MarR_2"/>
    <property type="match status" value="1"/>
</dbReference>
<dbReference type="Proteomes" id="UP001387100">
    <property type="component" value="Unassembled WGS sequence"/>
</dbReference>
<dbReference type="PANTHER" id="PTHR33164:SF99">
    <property type="entry name" value="MARR FAMILY REGULATORY PROTEIN"/>
    <property type="match status" value="1"/>
</dbReference>
<dbReference type="SUPFAM" id="SSF46785">
    <property type="entry name" value="Winged helix' DNA-binding domain"/>
    <property type="match status" value="1"/>
</dbReference>
<dbReference type="PROSITE" id="PS50995">
    <property type="entry name" value="HTH_MARR_2"/>
    <property type="match status" value="1"/>
</dbReference>
<dbReference type="InterPro" id="IPR036390">
    <property type="entry name" value="WH_DNA-bd_sf"/>
</dbReference>
<dbReference type="SMART" id="SM00347">
    <property type="entry name" value="HTH_MARR"/>
    <property type="match status" value="1"/>
</dbReference>
<evidence type="ECO:0000313" key="4">
    <source>
        <dbReference type="Proteomes" id="UP001387100"/>
    </source>
</evidence>
<dbReference type="InterPro" id="IPR036388">
    <property type="entry name" value="WH-like_DNA-bd_sf"/>
</dbReference>
<dbReference type="RefSeq" id="WP_339573677.1">
    <property type="nucleotide sequence ID" value="NZ_JBBIAA010000002.1"/>
</dbReference>
<name>A0ABU8RGY5_9ACTN</name>
<dbReference type="InterPro" id="IPR039422">
    <property type="entry name" value="MarR/SlyA-like"/>
</dbReference>
<evidence type="ECO:0000259" key="2">
    <source>
        <dbReference type="PROSITE" id="PS50995"/>
    </source>
</evidence>
<comment type="caution">
    <text evidence="3">The sequence shown here is derived from an EMBL/GenBank/DDBJ whole genome shotgun (WGS) entry which is preliminary data.</text>
</comment>
<organism evidence="3 4">
    <name type="scientific">Pseudokineococcus basanitobsidens</name>
    <dbReference type="NCBI Taxonomy" id="1926649"/>
    <lineage>
        <taxon>Bacteria</taxon>
        <taxon>Bacillati</taxon>
        <taxon>Actinomycetota</taxon>
        <taxon>Actinomycetes</taxon>
        <taxon>Kineosporiales</taxon>
        <taxon>Kineosporiaceae</taxon>
        <taxon>Pseudokineococcus</taxon>
    </lineage>
</organism>
<accession>A0ABU8RGY5</accession>
<reference evidence="3 4" key="1">
    <citation type="journal article" date="2017" name="Int. J. Syst. Evol. Microbiol.">
        <title>Pseudokineococcus basanitobsidens sp. nov., isolated from volcanic rock.</title>
        <authorList>
            <person name="Lee D.W."/>
            <person name="Park M.Y."/>
            <person name="Kim J.J."/>
            <person name="Kim B.S."/>
        </authorList>
    </citation>
    <scope>NUCLEOTIDE SEQUENCE [LARGE SCALE GENOMIC DNA]</scope>
    <source>
        <strain evidence="3 4">DSM 103726</strain>
    </source>
</reference>
<dbReference type="EMBL" id="JBBIAA010000002">
    <property type="protein sequence ID" value="MEJ5944288.1"/>
    <property type="molecule type" value="Genomic_DNA"/>
</dbReference>
<evidence type="ECO:0000256" key="1">
    <source>
        <dbReference type="SAM" id="MobiDB-lite"/>
    </source>
</evidence>
<gene>
    <name evidence="3" type="ORF">WDZ17_03135</name>
</gene>
<feature type="domain" description="HTH marR-type" evidence="2">
    <location>
        <begin position="32"/>
        <end position="168"/>
    </location>
</feature>